<reference evidence="2 3" key="2">
    <citation type="journal article" date="2017" name="Front. Plant Sci.">
        <title>Gene Classification and Mining of Molecular Markers Useful in Red Clover (Trifolium pratense) Breeding.</title>
        <authorList>
            <person name="Istvanek J."/>
            <person name="Dluhosova J."/>
            <person name="Dluhos P."/>
            <person name="Patkova L."/>
            <person name="Nedelnik J."/>
            <person name="Repkova J."/>
        </authorList>
    </citation>
    <scope>NUCLEOTIDE SEQUENCE [LARGE SCALE GENOMIC DNA]</scope>
    <source>
        <strain evidence="3">cv. Tatra</strain>
        <tissue evidence="2">Young leaves</tissue>
    </source>
</reference>
<reference evidence="2 3" key="1">
    <citation type="journal article" date="2014" name="Am. J. Bot.">
        <title>Genome assembly and annotation for red clover (Trifolium pratense; Fabaceae).</title>
        <authorList>
            <person name="Istvanek J."/>
            <person name="Jaros M."/>
            <person name="Krenek A."/>
            <person name="Repkova J."/>
        </authorList>
    </citation>
    <scope>NUCLEOTIDE SEQUENCE [LARGE SCALE GENOMIC DNA]</scope>
    <source>
        <strain evidence="3">cv. Tatra</strain>
        <tissue evidence="2">Young leaves</tissue>
    </source>
</reference>
<proteinExistence type="predicted"/>
<dbReference type="EMBL" id="ASHM01016493">
    <property type="protein sequence ID" value="PNX98307.1"/>
    <property type="molecule type" value="Genomic_DNA"/>
</dbReference>
<feature type="region of interest" description="Disordered" evidence="1">
    <location>
        <begin position="1"/>
        <end position="23"/>
    </location>
</feature>
<dbReference type="STRING" id="57577.A0A2K3N5J3"/>
<feature type="compositionally biased region" description="Polar residues" evidence="1">
    <location>
        <begin position="9"/>
        <end position="23"/>
    </location>
</feature>
<sequence>MDLPKHRPTPTTSLRDASDSSTGSWDALEWTKIEPIARFVSPANLDFLLDDERVVAEGHGVVLVNTDDAGIRMSKDSQVSDLEMPTVFKTD</sequence>
<dbReference type="Proteomes" id="UP000236291">
    <property type="component" value="Unassembled WGS sequence"/>
</dbReference>
<dbReference type="AlphaFoldDB" id="A0A2K3N5J3"/>
<name>A0A2K3N5J3_TRIPR</name>
<comment type="caution">
    <text evidence="2">The sequence shown here is derived from an EMBL/GenBank/DDBJ whole genome shotgun (WGS) entry which is preliminary data.</text>
</comment>
<evidence type="ECO:0000256" key="1">
    <source>
        <dbReference type="SAM" id="MobiDB-lite"/>
    </source>
</evidence>
<accession>A0A2K3N5J3</accession>
<evidence type="ECO:0000313" key="2">
    <source>
        <dbReference type="EMBL" id="PNX98307.1"/>
    </source>
</evidence>
<protein>
    <submittedName>
        <fullName evidence="2">Myotubularin-related protein 2-like</fullName>
    </submittedName>
</protein>
<organism evidence="2 3">
    <name type="scientific">Trifolium pratense</name>
    <name type="common">Red clover</name>
    <dbReference type="NCBI Taxonomy" id="57577"/>
    <lineage>
        <taxon>Eukaryota</taxon>
        <taxon>Viridiplantae</taxon>
        <taxon>Streptophyta</taxon>
        <taxon>Embryophyta</taxon>
        <taxon>Tracheophyta</taxon>
        <taxon>Spermatophyta</taxon>
        <taxon>Magnoliopsida</taxon>
        <taxon>eudicotyledons</taxon>
        <taxon>Gunneridae</taxon>
        <taxon>Pentapetalae</taxon>
        <taxon>rosids</taxon>
        <taxon>fabids</taxon>
        <taxon>Fabales</taxon>
        <taxon>Fabaceae</taxon>
        <taxon>Papilionoideae</taxon>
        <taxon>50 kb inversion clade</taxon>
        <taxon>NPAAA clade</taxon>
        <taxon>Hologalegina</taxon>
        <taxon>IRL clade</taxon>
        <taxon>Trifolieae</taxon>
        <taxon>Trifolium</taxon>
    </lineage>
</organism>
<gene>
    <name evidence="2" type="ORF">L195_g021549</name>
</gene>
<evidence type="ECO:0000313" key="3">
    <source>
        <dbReference type="Proteomes" id="UP000236291"/>
    </source>
</evidence>